<reference evidence="5 6" key="1">
    <citation type="journal article" date="2014" name="BMC Genomics">
        <title>Comparative genome sequencing reveals chemotype-specific gene clusters in the toxigenic black mold Stachybotrys.</title>
        <authorList>
            <person name="Semeiks J."/>
            <person name="Borek D."/>
            <person name="Otwinowski Z."/>
            <person name="Grishin N.V."/>
        </authorList>
    </citation>
    <scope>NUCLEOTIDE SEQUENCE [LARGE SCALE GENOMIC DNA]</scope>
    <source>
        <strain evidence="5 6">IBT 40285</strain>
    </source>
</reference>
<evidence type="ECO:0000256" key="3">
    <source>
        <dbReference type="ARBA" id="ARBA00022827"/>
    </source>
</evidence>
<evidence type="ECO:0000313" key="5">
    <source>
        <dbReference type="EMBL" id="KFA69535.1"/>
    </source>
</evidence>
<organism evidence="5 6">
    <name type="scientific">Stachybotrys chlorohalonatus (strain IBT 40285)</name>
    <dbReference type="NCBI Taxonomy" id="1283841"/>
    <lineage>
        <taxon>Eukaryota</taxon>
        <taxon>Fungi</taxon>
        <taxon>Dikarya</taxon>
        <taxon>Ascomycota</taxon>
        <taxon>Pezizomycotina</taxon>
        <taxon>Sordariomycetes</taxon>
        <taxon>Hypocreomycetidae</taxon>
        <taxon>Hypocreales</taxon>
        <taxon>Stachybotryaceae</taxon>
        <taxon>Stachybotrys</taxon>
    </lineage>
</organism>
<evidence type="ECO:0008006" key="7">
    <source>
        <dbReference type="Google" id="ProtNLM"/>
    </source>
</evidence>
<name>A0A084R000_STAC4</name>
<dbReference type="InterPro" id="IPR036188">
    <property type="entry name" value="FAD/NAD-bd_sf"/>
</dbReference>
<gene>
    <name evidence="5" type="ORF">S40285_07271</name>
</gene>
<dbReference type="Pfam" id="PF00743">
    <property type="entry name" value="FMO-like"/>
    <property type="match status" value="1"/>
</dbReference>
<dbReference type="HOGENOM" id="CLU_006937_6_1_1"/>
<dbReference type="GO" id="GO:0050660">
    <property type="term" value="F:flavin adenine dinucleotide binding"/>
    <property type="evidence" value="ECO:0007669"/>
    <property type="project" value="InterPro"/>
</dbReference>
<dbReference type="InterPro" id="IPR020946">
    <property type="entry name" value="Flavin_mOase-like"/>
</dbReference>
<dbReference type="STRING" id="1283841.A0A084R000"/>
<dbReference type="PANTHER" id="PTHR42877">
    <property type="entry name" value="L-ORNITHINE N(5)-MONOOXYGENASE-RELATED"/>
    <property type="match status" value="1"/>
</dbReference>
<evidence type="ECO:0000256" key="2">
    <source>
        <dbReference type="ARBA" id="ARBA00022630"/>
    </source>
</evidence>
<evidence type="ECO:0000256" key="4">
    <source>
        <dbReference type="ARBA" id="ARBA00023002"/>
    </source>
</evidence>
<dbReference type="OrthoDB" id="74360at2759"/>
<dbReference type="Proteomes" id="UP000028524">
    <property type="component" value="Unassembled WGS sequence"/>
</dbReference>
<evidence type="ECO:0000313" key="6">
    <source>
        <dbReference type="Proteomes" id="UP000028524"/>
    </source>
</evidence>
<keyword evidence="3" id="KW-0274">FAD</keyword>
<dbReference type="SUPFAM" id="SSF51905">
    <property type="entry name" value="FAD/NAD(P)-binding domain"/>
    <property type="match status" value="3"/>
</dbReference>
<dbReference type="EMBL" id="KL659442">
    <property type="protein sequence ID" value="KFA69535.1"/>
    <property type="molecule type" value="Genomic_DNA"/>
</dbReference>
<dbReference type="PANTHER" id="PTHR42877:SF4">
    <property type="entry name" value="FAD_NAD(P)-BINDING DOMAIN-CONTAINING PROTEIN-RELATED"/>
    <property type="match status" value="1"/>
</dbReference>
<protein>
    <recommendedName>
        <fullName evidence="7">L-ornithine N(5)-oxygenase</fullName>
    </recommendedName>
</protein>
<dbReference type="GO" id="GO:0050661">
    <property type="term" value="F:NADP binding"/>
    <property type="evidence" value="ECO:0007669"/>
    <property type="project" value="InterPro"/>
</dbReference>
<dbReference type="InterPro" id="IPR051209">
    <property type="entry name" value="FAD-bind_Monooxygenase_sf"/>
</dbReference>
<comment type="similarity">
    <text evidence="1">Belongs to the FAD-binding monooxygenase family.</text>
</comment>
<dbReference type="InParanoid" id="A0A084R000"/>
<dbReference type="Gene3D" id="3.50.50.60">
    <property type="entry name" value="FAD/NAD(P)-binding domain"/>
    <property type="match status" value="2"/>
</dbReference>
<dbReference type="AlphaFoldDB" id="A0A084R000"/>
<dbReference type="OMA" id="CHILINA"/>
<evidence type="ECO:0000256" key="1">
    <source>
        <dbReference type="ARBA" id="ARBA00010139"/>
    </source>
</evidence>
<keyword evidence="4" id="KW-0560">Oxidoreductase</keyword>
<dbReference type="GO" id="GO:0004499">
    <property type="term" value="F:N,N-dimethylaniline monooxygenase activity"/>
    <property type="evidence" value="ECO:0007669"/>
    <property type="project" value="InterPro"/>
</dbReference>
<sequence>MYHGRFRFPGCRCDSPAHVYAYSFNPNPQWSNVYAPAAEILEYLKDTARKYDCNKFIAYHKRVNSAIWSEKRGQWQLGVVDVRTGLELDDSCHILINASGVLSDWKWPQIEGLEGFKGQLMHPANWNESYDFAGKRVAVIGIGASAVQILPQLAKTAKHVTLFARSPTWVAPQAAPQSPDEHEKAVLVDQEMNYLPDVRQRFVDDPSYLQRHRRDLSDKRLHSFKSSGAGRSPRKSTDELYRASMMAQLGDSEKARNIAAHLIPSFPVGCRRITPGPGFLEALMRENVESVWGSIFRVTETGIQASEDGKHREFDVIICATGFDYSYIPCFTLRGRNGADLSQRWRNEPPEAYLATAIAGFPNYFTFVGPNSPVANGGLVQGIQAQGLFIFKCITKLQVQGIRSMDVSKQAMDDYNVHTQAYLRDSIWATDCSSWYKRGDKEGQVVAVYAGSFYHFVEMMRTPRWEDFVFDYMGSWGSGSLNRFAYMGNGLTMREALNGSIGSLQTTTFEEYWNLMEVPPFYI</sequence>
<keyword evidence="6" id="KW-1185">Reference proteome</keyword>
<proteinExistence type="inferred from homology"/>
<keyword evidence="2" id="KW-0285">Flavoprotein</keyword>
<accession>A0A084R000</accession>